<sequence>MSKEINISTAHARILIVDDEEFSLLFLENHLLSQGYVVICASNGQEALSILEKQTVDLVITDLAMPGMNGIQLLHSAKERHPTLPFIVLTAEGSIESAVAAIKEGALDYLEKPIYPQTFGVALRRALEFGRLSGENAHLREHFRERFSFHNIITQAPTMRQVLELAARVAASPKTTISLTGESGVGKEVLARAIHFTAGGLPGNFVAVNCAAIPESLLESELFGHVRGAFTGAERDREGKFSMAKGGTVLLDEIGDMPLSLQAKLLRVLEERTYEKVGANTPLPADFRVIVATHRDLSELTRQGTFREDLFHRINVVPLAIPSLRERSEDIPLLVDFFLDLFRKHQGKTLPGISKKAMDLLASYSWPGNVRELRNVLEYAAIMVSDELIRPEHLRLPAVHTSNGTPEKDTIDFPISISPDEISLDNITAKVLEMALQRCGGNKSQAATLLKVNRKMFYR</sequence>
<dbReference type="CDD" id="cd00009">
    <property type="entry name" value="AAA"/>
    <property type="match status" value="1"/>
</dbReference>
<dbReference type="InterPro" id="IPR001789">
    <property type="entry name" value="Sig_transdc_resp-reg_receiver"/>
</dbReference>
<evidence type="ECO:0000256" key="2">
    <source>
        <dbReference type="ARBA" id="ARBA00022840"/>
    </source>
</evidence>
<keyword evidence="1" id="KW-0547">Nucleotide-binding</keyword>
<evidence type="ECO:0000256" key="1">
    <source>
        <dbReference type="ARBA" id="ARBA00022741"/>
    </source>
</evidence>
<dbReference type="PANTHER" id="PTHR32071:SF113">
    <property type="entry name" value="ALGINATE BIOSYNTHESIS TRANSCRIPTIONAL REGULATORY PROTEIN ALGB"/>
    <property type="match status" value="1"/>
</dbReference>
<evidence type="ECO:0000259" key="7">
    <source>
        <dbReference type="PROSITE" id="PS50110"/>
    </source>
</evidence>
<keyword evidence="3" id="KW-0805">Transcription regulation</keyword>
<name>A0ABS5U8B2_9BACT</name>
<dbReference type="SMART" id="SM00382">
    <property type="entry name" value="AAA"/>
    <property type="match status" value="1"/>
</dbReference>
<keyword evidence="5" id="KW-0597">Phosphoprotein</keyword>
<dbReference type="SUPFAM" id="SSF52172">
    <property type="entry name" value="CheY-like"/>
    <property type="match status" value="1"/>
</dbReference>
<accession>A0ABS5U8B2</accession>
<comment type="caution">
    <text evidence="8">The sequence shown here is derived from an EMBL/GenBank/DDBJ whole genome shotgun (WGS) entry which is preliminary data.</text>
</comment>
<dbReference type="InterPro" id="IPR025944">
    <property type="entry name" value="Sigma_54_int_dom_CS"/>
</dbReference>
<dbReference type="RefSeq" id="WP_214298214.1">
    <property type="nucleotide sequence ID" value="NZ_JAHDYS010000007.1"/>
</dbReference>
<evidence type="ECO:0000256" key="3">
    <source>
        <dbReference type="ARBA" id="ARBA00023015"/>
    </source>
</evidence>
<evidence type="ECO:0000313" key="9">
    <source>
        <dbReference type="Proteomes" id="UP000784128"/>
    </source>
</evidence>
<evidence type="ECO:0000259" key="6">
    <source>
        <dbReference type="PROSITE" id="PS50045"/>
    </source>
</evidence>
<dbReference type="CDD" id="cd00156">
    <property type="entry name" value="REC"/>
    <property type="match status" value="1"/>
</dbReference>
<feature type="domain" description="Sigma-54 factor interaction" evidence="6">
    <location>
        <begin position="152"/>
        <end position="382"/>
    </location>
</feature>
<evidence type="ECO:0000313" key="8">
    <source>
        <dbReference type="EMBL" id="MBT1071905.1"/>
    </source>
</evidence>
<dbReference type="Pfam" id="PF00158">
    <property type="entry name" value="Sigma54_activat"/>
    <property type="match status" value="1"/>
</dbReference>
<keyword evidence="4" id="KW-0804">Transcription</keyword>
<dbReference type="InterPro" id="IPR058031">
    <property type="entry name" value="AAA_lid_NorR"/>
</dbReference>
<dbReference type="Gene3D" id="1.10.10.60">
    <property type="entry name" value="Homeodomain-like"/>
    <property type="match status" value="1"/>
</dbReference>
<dbReference type="PROSITE" id="PS00688">
    <property type="entry name" value="SIGMA54_INTERACT_3"/>
    <property type="match status" value="1"/>
</dbReference>
<dbReference type="Gene3D" id="1.10.8.60">
    <property type="match status" value="1"/>
</dbReference>
<dbReference type="Proteomes" id="UP000784128">
    <property type="component" value="Unassembled WGS sequence"/>
</dbReference>
<organism evidence="8 9">
    <name type="scientific">Pelotalea chapellei</name>
    <dbReference type="NCBI Taxonomy" id="44671"/>
    <lineage>
        <taxon>Bacteria</taxon>
        <taxon>Pseudomonadati</taxon>
        <taxon>Thermodesulfobacteriota</taxon>
        <taxon>Desulfuromonadia</taxon>
        <taxon>Geobacterales</taxon>
        <taxon>Geobacteraceae</taxon>
        <taxon>Pelotalea</taxon>
    </lineage>
</organism>
<dbReference type="Gene3D" id="3.40.50.300">
    <property type="entry name" value="P-loop containing nucleotide triphosphate hydrolases"/>
    <property type="match status" value="1"/>
</dbReference>
<proteinExistence type="predicted"/>
<dbReference type="PANTHER" id="PTHR32071">
    <property type="entry name" value="TRANSCRIPTIONAL REGULATORY PROTEIN"/>
    <property type="match status" value="1"/>
</dbReference>
<dbReference type="InterPro" id="IPR011006">
    <property type="entry name" value="CheY-like_superfamily"/>
</dbReference>
<feature type="modified residue" description="4-aspartylphosphate" evidence="5">
    <location>
        <position position="62"/>
    </location>
</feature>
<dbReference type="InterPro" id="IPR003593">
    <property type="entry name" value="AAA+_ATPase"/>
</dbReference>
<protein>
    <submittedName>
        <fullName evidence="8">Sigma-54 dependent transcriptional regulator</fullName>
    </submittedName>
</protein>
<keyword evidence="2" id="KW-0067">ATP-binding</keyword>
<evidence type="ECO:0000256" key="4">
    <source>
        <dbReference type="ARBA" id="ARBA00023163"/>
    </source>
</evidence>
<dbReference type="Pfam" id="PF25601">
    <property type="entry name" value="AAA_lid_14"/>
    <property type="match status" value="1"/>
</dbReference>
<reference evidence="8 9" key="1">
    <citation type="submission" date="2021-05" db="EMBL/GenBank/DDBJ databases">
        <title>The draft genome of Geobacter chapellei DSM 13688.</title>
        <authorList>
            <person name="Xu Z."/>
            <person name="Masuda Y."/>
            <person name="Itoh H."/>
            <person name="Senoo K."/>
        </authorList>
    </citation>
    <scope>NUCLEOTIDE SEQUENCE [LARGE SCALE GENOMIC DNA]</scope>
    <source>
        <strain evidence="8 9">DSM 13688</strain>
    </source>
</reference>
<dbReference type="SUPFAM" id="SSF52540">
    <property type="entry name" value="P-loop containing nucleoside triphosphate hydrolases"/>
    <property type="match status" value="1"/>
</dbReference>
<keyword evidence="9" id="KW-1185">Reference proteome</keyword>
<dbReference type="PROSITE" id="PS50110">
    <property type="entry name" value="RESPONSE_REGULATORY"/>
    <property type="match status" value="1"/>
</dbReference>
<evidence type="ECO:0000256" key="5">
    <source>
        <dbReference type="PROSITE-ProRule" id="PRU00169"/>
    </source>
</evidence>
<dbReference type="EMBL" id="JAHDYS010000007">
    <property type="protein sequence ID" value="MBT1071905.1"/>
    <property type="molecule type" value="Genomic_DNA"/>
</dbReference>
<dbReference type="Gene3D" id="3.40.50.2300">
    <property type="match status" value="1"/>
</dbReference>
<dbReference type="InterPro" id="IPR002197">
    <property type="entry name" value="HTH_Fis"/>
</dbReference>
<dbReference type="InterPro" id="IPR002078">
    <property type="entry name" value="Sigma_54_int"/>
</dbReference>
<dbReference type="PROSITE" id="PS50045">
    <property type="entry name" value="SIGMA54_INTERACT_4"/>
    <property type="match status" value="1"/>
</dbReference>
<gene>
    <name evidence="8" type="ORF">KJB30_08930</name>
</gene>
<dbReference type="Pfam" id="PF00072">
    <property type="entry name" value="Response_reg"/>
    <property type="match status" value="1"/>
</dbReference>
<dbReference type="Pfam" id="PF02954">
    <property type="entry name" value="HTH_8"/>
    <property type="match status" value="1"/>
</dbReference>
<dbReference type="InterPro" id="IPR009057">
    <property type="entry name" value="Homeodomain-like_sf"/>
</dbReference>
<dbReference type="SMART" id="SM00448">
    <property type="entry name" value="REC"/>
    <property type="match status" value="1"/>
</dbReference>
<dbReference type="SUPFAM" id="SSF46689">
    <property type="entry name" value="Homeodomain-like"/>
    <property type="match status" value="1"/>
</dbReference>
<dbReference type="InterPro" id="IPR027417">
    <property type="entry name" value="P-loop_NTPase"/>
</dbReference>
<feature type="domain" description="Response regulatory" evidence="7">
    <location>
        <begin position="13"/>
        <end position="127"/>
    </location>
</feature>